<evidence type="ECO:0000256" key="2">
    <source>
        <dbReference type="ARBA" id="ARBA00022723"/>
    </source>
</evidence>
<evidence type="ECO:0000313" key="6">
    <source>
        <dbReference type="EMBL" id="AUH64948.1"/>
    </source>
</evidence>
<keyword evidence="4" id="KW-0456">Lyase</keyword>
<dbReference type="KEGG" id="pzh:CX676_12830"/>
<dbReference type="AlphaFoldDB" id="A0A2H5F067"/>
<dbReference type="PANTHER" id="PTHR33337:SF40">
    <property type="entry name" value="CENP-V_GFA DOMAIN-CONTAINING PROTEIN-RELATED"/>
    <property type="match status" value="1"/>
</dbReference>
<keyword evidence="7" id="KW-1185">Reference proteome</keyword>
<evidence type="ECO:0000256" key="4">
    <source>
        <dbReference type="ARBA" id="ARBA00023239"/>
    </source>
</evidence>
<dbReference type="GO" id="GO:0016846">
    <property type="term" value="F:carbon-sulfur lyase activity"/>
    <property type="evidence" value="ECO:0007669"/>
    <property type="project" value="InterPro"/>
</dbReference>
<protein>
    <submittedName>
        <fullName evidence="6">Aldehyde-activating protein</fullName>
    </submittedName>
</protein>
<evidence type="ECO:0000313" key="7">
    <source>
        <dbReference type="Proteomes" id="UP000234530"/>
    </source>
</evidence>
<comment type="similarity">
    <text evidence="1">Belongs to the Gfa family.</text>
</comment>
<keyword evidence="2" id="KW-0479">Metal-binding</keyword>
<evidence type="ECO:0000256" key="1">
    <source>
        <dbReference type="ARBA" id="ARBA00005495"/>
    </source>
</evidence>
<dbReference type="EMBL" id="CP025430">
    <property type="protein sequence ID" value="AUH64948.1"/>
    <property type="molecule type" value="Genomic_DNA"/>
</dbReference>
<dbReference type="InterPro" id="IPR006913">
    <property type="entry name" value="CENP-V/GFA"/>
</dbReference>
<gene>
    <name evidence="6" type="ORF">CX676_12830</name>
</gene>
<proteinExistence type="inferred from homology"/>
<organism evidence="6 7">
    <name type="scientific">Paracoccus zhejiangensis</name>
    <dbReference type="NCBI Taxonomy" id="1077935"/>
    <lineage>
        <taxon>Bacteria</taxon>
        <taxon>Pseudomonadati</taxon>
        <taxon>Pseudomonadota</taxon>
        <taxon>Alphaproteobacteria</taxon>
        <taxon>Rhodobacterales</taxon>
        <taxon>Paracoccaceae</taxon>
        <taxon>Paracoccus</taxon>
    </lineage>
</organism>
<accession>A0A2H5F067</accession>
<dbReference type="InterPro" id="IPR011057">
    <property type="entry name" value="Mss4-like_sf"/>
</dbReference>
<keyword evidence="3" id="KW-0862">Zinc</keyword>
<name>A0A2H5F067_9RHOB</name>
<reference evidence="6 7" key="1">
    <citation type="journal article" date="2013" name="Antonie Van Leeuwenhoek">
        <title>Paracoccus zhejiangensis sp. nov., isolated from activated sludge in wastewater-treatment system.</title>
        <authorList>
            <person name="Wu Z.G."/>
            <person name="Zhang D.F."/>
            <person name="Liu Y.L."/>
            <person name="Wang F."/>
            <person name="Jiang X."/>
            <person name="Li C."/>
            <person name="Li S.P."/>
            <person name="Hong Q."/>
            <person name="Li W.J."/>
        </authorList>
    </citation>
    <scope>NUCLEOTIDE SEQUENCE [LARGE SCALE GENOMIC DNA]</scope>
    <source>
        <strain evidence="6 7">J6</strain>
    </source>
</reference>
<dbReference type="Gene3D" id="3.90.1590.10">
    <property type="entry name" value="glutathione-dependent formaldehyde- activating enzyme (gfa)"/>
    <property type="match status" value="1"/>
</dbReference>
<dbReference type="RefSeq" id="WP_101752977.1">
    <property type="nucleotide sequence ID" value="NZ_CP025430.1"/>
</dbReference>
<dbReference type="OrthoDB" id="9807246at2"/>
<dbReference type="Proteomes" id="UP000234530">
    <property type="component" value="Chromosome"/>
</dbReference>
<dbReference type="PANTHER" id="PTHR33337">
    <property type="entry name" value="GFA DOMAIN-CONTAINING PROTEIN"/>
    <property type="match status" value="1"/>
</dbReference>
<feature type="domain" description="CENP-V/GFA" evidence="5">
    <location>
        <begin position="9"/>
        <end position="119"/>
    </location>
</feature>
<evidence type="ECO:0000259" key="5">
    <source>
        <dbReference type="PROSITE" id="PS51891"/>
    </source>
</evidence>
<dbReference type="Pfam" id="PF04828">
    <property type="entry name" value="GFA"/>
    <property type="match status" value="1"/>
</dbReference>
<dbReference type="PROSITE" id="PS51891">
    <property type="entry name" value="CENP_V_GFA"/>
    <property type="match status" value="1"/>
</dbReference>
<evidence type="ECO:0000256" key="3">
    <source>
        <dbReference type="ARBA" id="ARBA00022833"/>
    </source>
</evidence>
<sequence>MTHSAGSEFSGSCLCGQVRFEGTWGSDPLRACHCGQCRRWSGHVWAAALADRLEITGEVTWFRSSAQAERGFCPTCGSSLFWHRLGSDKIDVAAGCVDAPTGIVLSGHIYVADKGDYYAIDDGLPQVERE</sequence>
<dbReference type="GO" id="GO:0046872">
    <property type="term" value="F:metal ion binding"/>
    <property type="evidence" value="ECO:0007669"/>
    <property type="project" value="UniProtKB-KW"/>
</dbReference>
<dbReference type="SUPFAM" id="SSF51316">
    <property type="entry name" value="Mss4-like"/>
    <property type="match status" value="1"/>
</dbReference>